<dbReference type="OrthoDB" id="16820at2759"/>
<dbReference type="AlphaFoldDB" id="R7YIY8"/>
<evidence type="ECO:0000313" key="4">
    <source>
        <dbReference type="Proteomes" id="UP000016924"/>
    </source>
</evidence>
<dbReference type="eggNOG" id="KOG2614">
    <property type="taxonomic scope" value="Eukaryota"/>
</dbReference>
<dbReference type="OMA" id="GREQWRE"/>
<dbReference type="STRING" id="1168221.R7YIY8"/>
<dbReference type="SUPFAM" id="SSF54373">
    <property type="entry name" value="FAD-linked reductases, C-terminal domain"/>
    <property type="match status" value="1"/>
</dbReference>
<evidence type="ECO:0000259" key="2">
    <source>
        <dbReference type="Pfam" id="PF22607"/>
    </source>
</evidence>
<dbReference type="PANTHER" id="PTHR47469:SF2">
    <property type="entry name" value="OS06G0597600 PROTEIN"/>
    <property type="match status" value="1"/>
</dbReference>
<dbReference type="InterPro" id="IPR036188">
    <property type="entry name" value="FAD/NAD-bd_sf"/>
</dbReference>
<dbReference type="Pfam" id="PF22607">
    <property type="entry name" value="FAD_binding-like"/>
    <property type="match status" value="1"/>
</dbReference>
<evidence type="ECO:0000313" key="3">
    <source>
        <dbReference type="EMBL" id="EON61853.1"/>
    </source>
</evidence>
<dbReference type="Gene3D" id="3.30.9.60">
    <property type="match status" value="1"/>
</dbReference>
<proteinExistence type="predicted"/>
<dbReference type="Proteomes" id="UP000016924">
    <property type="component" value="Unassembled WGS sequence"/>
</dbReference>
<accession>R7YIY8</accession>
<name>R7YIY8_CONA1</name>
<keyword evidence="4" id="KW-1185">Reference proteome</keyword>
<organism evidence="3 4">
    <name type="scientific">Coniosporium apollinis (strain CBS 100218)</name>
    <name type="common">Rock-inhabiting black yeast</name>
    <dbReference type="NCBI Taxonomy" id="1168221"/>
    <lineage>
        <taxon>Eukaryota</taxon>
        <taxon>Fungi</taxon>
        <taxon>Dikarya</taxon>
        <taxon>Ascomycota</taxon>
        <taxon>Pezizomycotina</taxon>
        <taxon>Dothideomycetes</taxon>
        <taxon>Dothideomycetes incertae sedis</taxon>
        <taxon>Coniosporium</taxon>
    </lineage>
</organism>
<dbReference type="GeneID" id="19898382"/>
<gene>
    <name evidence="3" type="ORF">W97_01071</name>
</gene>
<feature type="region of interest" description="Disordered" evidence="1">
    <location>
        <begin position="131"/>
        <end position="151"/>
    </location>
</feature>
<dbReference type="SUPFAM" id="SSF51905">
    <property type="entry name" value="FAD/NAD(P)-binding domain"/>
    <property type="match status" value="1"/>
</dbReference>
<dbReference type="EMBL" id="JH767557">
    <property type="protein sequence ID" value="EON61853.1"/>
    <property type="molecule type" value="Genomic_DNA"/>
</dbReference>
<sequence length="151" mass="16970">MADTDGVYHRTTLPPGKMQPKVWERQKQITRETLPPQFVELVEETTKPLVQVITDVISPQNEFCGGKVVLIGDALAGFRPHIAASTSQAASDAMKLADMLEGKIGREQWREESMRFARVVQERGLQMGERSQFGRHPLSGHIRDRNTASKM</sequence>
<feature type="domain" description="2,6-dihydroxypyridine 3-monooxygenase substrate binding" evidence="2">
    <location>
        <begin position="1"/>
        <end position="55"/>
    </location>
</feature>
<dbReference type="HOGENOM" id="CLU_1731361_0_0_1"/>
<evidence type="ECO:0000256" key="1">
    <source>
        <dbReference type="SAM" id="MobiDB-lite"/>
    </source>
</evidence>
<feature type="compositionally biased region" description="Basic and acidic residues" evidence="1">
    <location>
        <begin position="141"/>
        <end position="151"/>
    </location>
</feature>
<dbReference type="InterPro" id="IPR053212">
    <property type="entry name" value="DHP_3-monooxygenase"/>
</dbReference>
<dbReference type="RefSeq" id="XP_007777170.1">
    <property type="nucleotide sequence ID" value="XM_007778980.1"/>
</dbReference>
<dbReference type="PANTHER" id="PTHR47469">
    <property type="entry name" value="MONOOXYGENASE-LIKE"/>
    <property type="match status" value="1"/>
</dbReference>
<reference evidence="4" key="1">
    <citation type="submission" date="2012-06" db="EMBL/GenBank/DDBJ databases">
        <title>The genome sequence of Coniosporium apollinis CBS 100218.</title>
        <authorList>
            <consortium name="The Broad Institute Genome Sequencing Platform"/>
            <person name="Cuomo C."/>
            <person name="Gorbushina A."/>
            <person name="Noack S."/>
            <person name="Walker B."/>
            <person name="Young S.K."/>
            <person name="Zeng Q."/>
            <person name="Gargeya S."/>
            <person name="Fitzgerald M."/>
            <person name="Haas B."/>
            <person name="Abouelleil A."/>
            <person name="Alvarado L."/>
            <person name="Arachchi H.M."/>
            <person name="Berlin A.M."/>
            <person name="Chapman S.B."/>
            <person name="Goldberg J."/>
            <person name="Griggs A."/>
            <person name="Gujja S."/>
            <person name="Hansen M."/>
            <person name="Howarth C."/>
            <person name="Imamovic A."/>
            <person name="Larimer J."/>
            <person name="McCowan C."/>
            <person name="Montmayeur A."/>
            <person name="Murphy C."/>
            <person name="Neiman D."/>
            <person name="Pearson M."/>
            <person name="Priest M."/>
            <person name="Roberts A."/>
            <person name="Saif S."/>
            <person name="Shea T."/>
            <person name="Sisk P."/>
            <person name="Sykes S."/>
            <person name="Wortman J."/>
            <person name="Nusbaum C."/>
            <person name="Birren B."/>
        </authorList>
    </citation>
    <scope>NUCLEOTIDE SEQUENCE [LARGE SCALE GENOMIC DNA]</scope>
    <source>
        <strain evidence="4">CBS 100218</strain>
    </source>
</reference>
<dbReference type="InterPro" id="IPR054707">
    <property type="entry name" value="DhpH_subs-bd"/>
</dbReference>
<protein>
    <recommendedName>
        <fullName evidence="2">2,6-dihydroxypyridine 3-monooxygenase substrate binding domain-containing protein</fullName>
    </recommendedName>
</protein>